<dbReference type="GO" id="GO:0005975">
    <property type="term" value="P:carbohydrate metabolic process"/>
    <property type="evidence" value="ECO:0007669"/>
    <property type="project" value="InterPro"/>
</dbReference>
<dbReference type="PANTHER" id="PTHR43732">
    <property type="entry name" value="RIBOSE 5-PHOSPHATE ISOMERASE-RELATED"/>
    <property type="match status" value="1"/>
</dbReference>
<reference evidence="4" key="1">
    <citation type="submission" date="2016-10" db="EMBL/GenBank/DDBJ databases">
        <authorList>
            <person name="Varghese N."/>
            <person name="Submissions S."/>
        </authorList>
    </citation>
    <scope>NUCLEOTIDE SEQUENCE [LARGE SCALE GENOMIC DNA]</scope>
    <source>
        <strain evidence="4">DSM 13327</strain>
    </source>
</reference>
<dbReference type="PANTHER" id="PTHR43732:SF1">
    <property type="entry name" value="RIBOSE 5-PHOSPHATE ISOMERASE"/>
    <property type="match status" value="1"/>
</dbReference>
<dbReference type="STRING" id="1123291.SAMN04490355_10372"/>
<dbReference type="Proteomes" id="UP000199520">
    <property type="component" value="Unassembled WGS sequence"/>
</dbReference>
<dbReference type="InterPro" id="IPR036569">
    <property type="entry name" value="RpiB_LacA_LacB_sf"/>
</dbReference>
<gene>
    <name evidence="3" type="ORF">SAMN04490355_10372</name>
</gene>
<dbReference type="InterPro" id="IPR003500">
    <property type="entry name" value="RpiB_LacA_LacB"/>
</dbReference>
<evidence type="ECO:0000313" key="4">
    <source>
        <dbReference type="Proteomes" id="UP000199520"/>
    </source>
</evidence>
<evidence type="ECO:0000256" key="2">
    <source>
        <dbReference type="ARBA" id="ARBA00023235"/>
    </source>
</evidence>
<dbReference type="SUPFAM" id="SSF89623">
    <property type="entry name" value="Ribose/Galactose isomerase RpiB/AlsB"/>
    <property type="match status" value="1"/>
</dbReference>
<organism evidence="3 4">
    <name type="scientific">Pelosinus propionicus DSM 13327</name>
    <dbReference type="NCBI Taxonomy" id="1123291"/>
    <lineage>
        <taxon>Bacteria</taxon>
        <taxon>Bacillati</taxon>
        <taxon>Bacillota</taxon>
        <taxon>Negativicutes</taxon>
        <taxon>Selenomonadales</taxon>
        <taxon>Sporomusaceae</taxon>
        <taxon>Pelosinus</taxon>
    </lineage>
</organism>
<dbReference type="EMBL" id="FOTS01000037">
    <property type="protein sequence ID" value="SFM05961.1"/>
    <property type="molecule type" value="Genomic_DNA"/>
</dbReference>
<sequence length="150" mass="16206">MKIAIGCDNAAFELKNILKKYMEELGHEVKDFGIPSTDDSTFYPNIAETVAESVKKGESVRGMLLCGTGIGMCITANKVPGIYAALCHDTFSAERSIKSNNAQIITMGARVIGPELAKVITKTWLSSEFTPGSSTPKINLVADIDKKYRG</sequence>
<proteinExistence type="inferred from homology"/>
<dbReference type="GO" id="GO:0016861">
    <property type="term" value="F:intramolecular oxidoreductase activity, interconverting aldoses and ketoses"/>
    <property type="evidence" value="ECO:0007669"/>
    <property type="project" value="UniProtKB-ARBA"/>
</dbReference>
<dbReference type="Pfam" id="PF02502">
    <property type="entry name" value="LacAB_rpiB"/>
    <property type="match status" value="1"/>
</dbReference>
<dbReference type="RefSeq" id="WP_090940242.1">
    <property type="nucleotide sequence ID" value="NZ_FOTS01000037.1"/>
</dbReference>
<dbReference type="PIRSF" id="PIRSF005384">
    <property type="entry name" value="RpiB_LacA_B"/>
    <property type="match status" value="1"/>
</dbReference>
<accession>A0A1I4MRK8</accession>
<evidence type="ECO:0000313" key="3">
    <source>
        <dbReference type="EMBL" id="SFM05961.1"/>
    </source>
</evidence>
<keyword evidence="2 3" id="KW-0413">Isomerase</keyword>
<dbReference type="InterPro" id="IPR051812">
    <property type="entry name" value="SPI_LacAB/RpiB"/>
</dbReference>
<dbReference type="OrthoDB" id="1778624at2"/>
<dbReference type="NCBIfam" id="NF004051">
    <property type="entry name" value="PRK05571.1"/>
    <property type="match status" value="1"/>
</dbReference>
<dbReference type="NCBIfam" id="TIGR00689">
    <property type="entry name" value="rpiB_lacA_lacB"/>
    <property type="match status" value="1"/>
</dbReference>
<evidence type="ECO:0000256" key="1">
    <source>
        <dbReference type="ARBA" id="ARBA00008754"/>
    </source>
</evidence>
<name>A0A1I4MRK8_9FIRM</name>
<keyword evidence="4" id="KW-1185">Reference proteome</keyword>
<protein>
    <submittedName>
        <fullName evidence="3">Ribose-5-phosphate isomerase</fullName>
    </submittedName>
</protein>
<dbReference type="Gene3D" id="3.40.1400.10">
    <property type="entry name" value="Sugar-phosphate isomerase, RpiB/LacA/LacB"/>
    <property type="match status" value="1"/>
</dbReference>
<dbReference type="AlphaFoldDB" id="A0A1I4MRK8"/>
<comment type="similarity">
    <text evidence="1">Belongs to the LacAB/RpiB family.</text>
</comment>